<sequence>MNDKTMFHNFVVPVKFYAIFMLANSHKFCCPS</sequence>
<reference evidence="1" key="1">
    <citation type="submission" date="2018-02" db="EMBL/GenBank/DDBJ databases">
        <title>Rhizophora mucronata_Transcriptome.</title>
        <authorList>
            <person name="Meera S.P."/>
            <person name="Sreeshan A."/>
            <person name="Augustine A."/>
        </authorList>
    </citation>
    <scope>NUCLEOTIDE SEQUENCE</scope>
    <source>
        <tissue evidence="1">Leaf</tissue>
    </source>
</reference>
<dbReference type="AlphaFoldDB" id="A0A2P2QSY0"/>
<accession>A0A2P2QSY0</accession>
<evidence type="ECO:0000313" key="1">
    <source>
        <dbReference type="EMBL" id="MBX70055.1"/>
    </source>
</evidence>
<organism evidence="1">
    <name type="scientific">Rhizophora mucronata</name>
    <name type="common">Asiatic mangrove</name>
    <dbReference type="NCBI Taxonomy" id="61149"/>
    <lineage>
        <taxon>Eukaryota</taxon>
        <taxon>Viridiplantae</taxon>
        <taxon>Streptophyta</taxon>
        <taxon>Embryophyta</taxon>
        <taxon>Tracheophyta</taxon>
        <taxon>Spermatophyta</taxon>
        <taxon>Magnoliopsida</taxon>
        <taxon>eudicotyledons</taxon>
        <taxon>Gunneridae</taxon>
        <taxon>Pentapetalae</taxon>
        <taxon>rosids</taxon>
        <taxon>fabids</taxon>
        <taxon>Malpighiales</taxon>
        <taxon>Rhizophoraceae</taxon>
        <taxon>Rhizophora</taxon>
    </lineage>
</organism>
<dbReference type="EMBL" id="GGEC01089571">
    <property type="protein sequence ID" value="MBX70055.1"/>
    <property type="molecule type" value="Transcribed_RNA"/>
</dbReference>
<proteinExistence type="predicted"/>
<protein>
    <submittedName>
        <fullName evidence="1">Uncharacterized protein</fullName>
    </submittedName>
</protein>
<name>A0A2P2QSY0_RHIMU</name>